<accession>A0A2U8DSZ4</accession>
<proteinExistence type="predicted"/>
<organism evidence="1 2">
    <name type="scientific">Clostridium drakei</name>
    <dbReference type="NCBI Taxonomy" id="332101"/>
    <lineage>
        <taxon>Bacteria</taxon>
        <taxon>Bacillati</taxon>
        <taxon>Bacillota</taxon>
        <taxon>Clostridia</taxon>
        <taxon>Eubacteriales</taxon>
        <taxon>Clostridiaceae</taxon>
        <taxon>Clostridium</taxon>
    </lineage>
</organism>
<keyword evidence="2" id="KW-1185">Reference proteome</keyword>
<sequence length="146" mass="16813">MNKQILVSNVILKLDKLGIKYSLGQETDVSINCDFINKIWKVGIENINYSAFVYFNEENKTVFMWEMIKDNSSGFSFDCDTGTSFQSGTAIFRQVKTFPHDGNGEYHECILDLNDISKSFKEVAKENGWKFKRVIRKKKALYLQAG</sequence>
<dbReference type="Proteomes" id="UP000244910">
    <property type="component" value="Chromosome"/>
</dbReference>
<dbReference type="KEGG" id="cdrk:B9W14_12860"/>
<protein>
    <submittedName>
        <fullName evidence="1">Uncharacterized protein</fullName>
    </submittedName>
</protein>
<dbReference type="AlphaFoldDB" id="A0A2U8DSZ4"/>
<evidence type="ECO:0000313" key="1">
    <source>
        <dbReference type="EMBL" id="AWI05354.1"/>
    </source>
</evidence>
<name>A0A2U8DSZ4_9CLOT</name>
<dbReference type="RefSeq" id="WP_032079233.1">
    <property type="nucleotide sequence ID" value="NZ_CP020953.1"/>
</dbReference>
<reference evidence="2" key="1">
    <citation type="submission" date="2017-04" db="EMBL/GenBank/DDBJ databases">
        <authorList>
            <person name="Song Y."/>
            <person name="Cho B.-K."/>
        </authorList>
    </citation>
    <scope>NUCLEOTIDE SEQUENCE [LARGE SCALE GENOMIC DNA]</scope>
    <source>
        <strain evidence="2">SL1</strain>
    </source>
</reference>
<gene>
    <name evidence="1" type="ORF">B9W14_12860</name>
</gene>
<evidence type="ECO:0000313" key="2">
    <source>
        <dbReference type="Proteomes" id="UP000244910"/>
    </source>
</evidence>
<dbReference type="EMBL" id="CP020953">
    <property type="protein sequence ID" value="AWI05354.1"/>
    <property type="molecule type" value="Genomic_DNA"/>
</dbReference>
<dbReference type="OrthoDB" id="2085291at2"/>